<organism evidence="1">
    <name type="scientific">Triticum urartu</name>
    <name type="common">Red wild einkorn</name>
    <name type="synonym">Crithodium urartu</name>
    <dbReference type="NCBI Taxonomy" id="4572"/>
    <lineage>
        <taxon>Eukaryota</taxon>
        <taxon>Viridiplantae</taxon>
        <taxon>Streptophyta</taxon>
        <taxon>Embryophyta</taxon>
        <taxon>Tracheophyta</taxon>
        <taxon>Spermatophyta</taxon>
        <taxon>Magnoliopsida</taxon>
        <taxon>Liliopsida</taxon>
        <taxon>Poales</taxon>
        <taxon>Poaceae</taxon>
        <taxon>BOP clade</taxon>
        <taxon>Pooideae</taxon>
        <taxon>Triticodae</taxon>
        <taxon>Triticeae</taxon>
        <taxon>Triticinae</taxon>
        <taxon>Triticum</taxon>
    </lineage>
</organism>
<proteinExistence type="predicted"/>
<dbReference type="AlphaFoldDB" id="M7Z1U3"/>
<name>M7Z1U3_TRIUA</name>
<accession>M7Z1U3</accession>
<dbReference type="EMBL" id="KD275744">
    <property type="protein sequence ID" value="EMS46335.1"/>
    <property type="molecule type" value="Genomic_DNA"/>
</dbReference>
<dbReference type="STRING" id="4572.M7Z1U3"/>
<gene>
    <name evidence="1" type="ORF">TRIUR3_28022</name>
</gene>
<protein>
    <submittedName>
        <fullName evidence="1">Uncharacterized protein</fullName>
    </submittedName>
</protein>
<reference evidence="1" key="1">
    <citation type="journal article" date="2013" name="Nature">
        <title>Draft genome of the wheat A-genome progenitor Triticum urartu.</title>
        <authorList>
            <person name="Ling H.Q."/>
            <person name="Zhao S."/>
            <person name="Liu D."/>
            <person name="Wang J."/>
            <person name="Sun H."/>
            <person name="Zhang C."/>
            <person name="Fan H."/>
            <person name="Li D."/>
            <person name="Dong L."/>
            <person name="Tao Y."/>
            <person name="Gao C."/>
            <person name="Wu H."/>
            <person name="Li Y."/>
            <person name="Cui Y."/>
            <person name="Guo X."/>
            <person name="Zheng S."/>
            <person name="Wang B."/>
            <person name="Yu K."/>
            <person name="Liang Q."/>
            <person name="Yang W."/>
            <person name="Lou X."/>
            <person name="Chen J."/>
            <person name="Feng M."/>
            <person name="Jian J."/>
            <person name="Zhang X."/>
            <person name="Luo G."/>
            <person name="Jiang Y."/>
            <person name="Liu J."/>
            <person name="Wang Z."/>
            <person name="Sha Y."/>
            <person name="Zhang B."/>
            <person name="Wu H."/>
            <person name="Tang D."/>
            <person name="Shen Q."/>
            <person name="Xue P."/>
            <person name="Zou S."/>
            <person name="Wang X."/>
            <person name="Liu X."/>
            <person name="Wang F."/>
            <person name="Yang Y."/>
            <person name="An X."/>
            <person name="Dong Z."/>
            <person name="Zhang K."/>
            <person name="Zhang X."/>
            <person name="Luo M.C."/>
            <person name="Dvorak J."/>
            <person name="Tong Y."/>
            <person name="Wang J."/>
            <person name="Yang H."/>
            <person name="Li Z."/>
            <person name="Wang D."/>
            <person name="Zhang A."/>
            <person name="Wang J."/>
        </authorList>
    </citation>
    <scope>NUCLEOTIDE SEQUENCE</scope>
</reference>
<sequence>MATDNRSESEAFLGHQMALSVQIKVCPFSHTCPTKLRSEKFKPAKSRWVADVILDWARKNPDIGPTALQEKIEEKYHFTVSYMRVSRGTDDDSILCRRPLYDTRHGCVAADRGLSRRATIKEEVSRPDSMP</sequence>
<evidence type="ECO:0000313" key="1">
    <source>
        <dbReference type="EMBL" id="EMS46335.1"/>
    </source>
</evidence>